<organism evidence="1 2">
    <name type="scientific">Elsinoe ampelina</name>
    <dbReference type="NCBI Taxonomy" id="302913"/>
    <lineage>
        <taxon>Eukaryota</taxon>
        <taxon>Fungi</taxon>
        <taxon>Dikarya</taxon>
        <taxon>Ascomycota</taxon>
        <taxon>Pezizomycotina</taxon>
        <taxon>Dothideomycetes</taxon>
        <taxon>Dothideomycetidae</taxon>
        <taxon>Myriangiales</taxon>
        <taxon>Elsinoaceae</taxon>
        <taxon>Elsinoe</taxon>
    </lineage>
</organism>
<gene>
    <name evidence="1" type="ORF">BDZ85DRAFT_62091</name>
</gene>
<protein>
    <submittedName>
        <fullName evidence="1">Uncharacterized protein</fullName>
    </submittedName>
</protein>
<name>A0A6A6G0J0_9PEZI</name>
<dbReference type="EMBL" id="ML992522">
    <property type="protein sequence ID" value="KAF2219018.1"/>
    <property type="molecule type" value="Genomic_DNA"/>
</dbReference>
<dbReference type="AlphaFoldDB" id="A0A6A6G0J0"/>
<evidence type="ECO:0000313" key="2">
    <source>
        <dbReference type="Proteomes" id="UP000799538"/>
    </source>
</evidence>
<reference evidence="2" key="1">
    <citation type="journal article" date="2020" name="Stud. Mycol.">
        <title>101 Dothideomycetes genomes: A test case for predicting lifestyles and emergence of pathogens.</title>
        <authorList>
            <person name="Haridas S."/>
            <person name="Albert R."/>
            <person name="Binder M."/>
            <person name="Bloem J."/>
            <person name="LaButti K."/>
            <person name="Salamov A."/>
            <person name="Andreopoulos B."/>
            <person name="Baker S."/>
            <person name="Barry K."/>
            <person name="Bills G."/>
            <person name="Bluhm B."/>
            <person name="Cannon C."/>
            <person name="Castanera R."/>
            <person name="Culley D."/>
            <person name="Daum C."/>
            <person name="Ezra D."/>
            <person name="Gonzalez J."/>
            <person name="Henrissat B."/>
            <person name="Kuo A."/>
            <person name="Liang C."/>
            <person name="Lipzen A."/>
            <person name="Lutzoni F."/>
            <person name="Magnuson J."/>
            <person name="Mondo S."/>
            <person name="Nolan M."/>
            <person name="Ohm R."/>
            <person name="Pangilinan J."/>
            <person name="Park H.-J."/>
            <person name="Ramirez L."/>
            <person name="Alfaro M."/>
            <person name="Sun H."/>
            <person name="Tritt A."/>
            <person name="Yoshinaga Y."/>
            <person name="Zwiers L.-H."/>
            <person name="Turgeon B."/>
            <person name="Goodwin S."/>
            <person name="Spatafora J."/>
            <person name="Crous P."/>
            <person name="Grigoriev I."/>
        </authorList>
    </citation>
    <scope>NUCLEOTIDE SEQUENCE [LARGE SCALE GENOMIC DNA]</scope>
    <source>
        <strain evidence="2">CECT 20119</strain>
    </source>
</reference>
<accession>A0A6A6G0J0</accession>
<dbReference type="Proteomes" id="UP000799538">
    <property type="component" value="Unassembled WGS sequence"/>
</dbReference>
<keyword evidence="2" id="KW-1185">Reference proteome</keyword>
<evidence type="ECO:0000313" key="1">
    <source>
        <dbReference type="EMBL" id="KAF2219018.1"/>
    </source>
</evidence>
<proteinExistence type="predicted"/>
<sequence length="177" mass="19674">MRASACQQQHGTVCTRFCPELPHKRISSTPCSRSSILQDLAKLDWLRDLVPCYMYPSAQPPVFPQPFLRPYTSNASLPPVRSALTLSVNHIQPDSMPADIQQQLNQTIKDTDSSHSTFAITSFSRPSQLGSLSRAAQLGFNDCQLTSRSHGRRCDATACRPARDLFTYCSILSRGED</sequence>